<sequence length="320" mass="34733">MSTIDTQDRWTEEAQDELRRELTAYQQAEGLSQAAMAARLAVAEGTISQWRNKRYKGDNAAVAQSVRKGLDSLKSRAKAGATLPSDIGFQDTPTSRKIGEILTFSQIAPTIGVVAMGAGSGKTKTASYYAATNSNVWHVTAEPCTATTYPLLALIAESMGLAERVQTRLSRAIANYVRDKNGLIILDEAQHPNTLALDQLRSIHDSAGVGIALIGNEMVYSRLDGGGRKAAFAQLFSRVGMVLTQPGPRERDICTIVQAWGIVDPEEQSFLKAIAEKPGALRAMVFTLRMATMLAGGAESRKLEHLREAFRRLTPQQVGR</sequence>
<dbReference type="STRING" id="560819.SAMN05428998_14812"/>
<protein>
    <recommendedName>
        <fullName evidence="5">DNA transposition protein, AAA+ family ATPase</fullName>
    </recommendedName>
</protein>
<name>A0A1Y6CWP7_9PROT</name>
<dbReference type="InterPro" id="IPR049945">
    <property type="entry name" value="AAA_22"/>
</dbReference>
<dbReference type="EMBL" id="FWZX01000048">
    <property type="protein sequence ID" value="SMF82860.1"/>
    <property type="molecule type" value="Genomic_DNA"/>
</dbReference>
<dbReference type="PANTHER" id="PTHR35894">
    <property type="entry name" value="GENERAL SECRETION PATHWAY PROTEIN A-RELATED"/>
    <property type="match status" value="1"/>
</dbReference>
<dbReference type="PANTHER" id="PTHR35894:SF5">
    <property type="entry name" value="MU-LIKE PROPHAGE FLUMU DNA TRANSPOSITION PROTEIN B"/>
    <property type="match status" value="1"/>
</dbReference>
<dbReference type="GO" id="GO:0006313">
    <property type="term" value="P:DNA transposition"/>
    <property type="evidence" value="ECO:0007669"/>
    <property type="project" value="InterPro"/>
</dbReference>
<dbReference type="Pfam" id="PF09077">
    <property type="entry name" value="Phage-MuB_C"/>
    <property type="match status" value="1"/>
</dbReference>
<evidence type="ECO:0000259" key="2">
    <source>
        <dbReference type="Pfam" id="PF13401"/>
    </source>
</evidence>
<accession>A0A1Y6CWP7</accession>
<evidence type="ECO:0000313" key="4">
    <source>
        <dbReference type="Proteomes" id="UP000192917"/>
    </source>
</evidence>
<dbReference type="Proteomes" id="UP000192917">
    <property type="component" value="Unassembled WGS sequence"/>
</dbReference>
<dbReference type="GO" id="GO:0016887">
    <property type="term" value="F:ATP hydrolysis activity"/>
    <property type="evidence" value="ECO:0007669"/>
    <property type="project" value="InterPro"/>
</dbReference>
<dbReference type="InterPro" id="IPR010982">
    <property type="entry name" value="Lambda_DNA-bd_dom_sf"/>
</dbReference>
<dbReference type="InterPro" id="IPR036733">
    <property type="entry name" value="B_transposit_C_sf"/>
</dbReference>
<evidence type="ECO:0000259" key="1">
    <source>
        <dbReference type="Pfam" id="PF09077"/>
    </source>
</evidence>
<gene>
    <name evidence="3" type="ORF">SAMN05428998_14812</name>
</gene>
<evidence type="ECO:0008006" key="5">
    <source>
        <dbReference type="Google" id="ProtNLM"/>
    </source>
</evidence>
<dbReference type="InterPro" id="IPR052026">
    <property type="entry name" value="ExeA_AAA_ATPase_DNA-bind"/>
</dbReference>
<feature type="domain" description="B transposition protein C-terminal" evidence="1">
    <location>
        <begin position="237"/>
        <end position="312"/>
    </location>
</feature>
<feature type="domain" description="ORC1/DEAH AAA+ ATPase" evidence="2">
    <location>
        <begin position="117"/>
        <end position="222"/>
    </location>
</feature>
<dbReference type="AlphaFoldDB" id="A0A1Y6CWP7"/>
<dbReference type="RefSeq" id="WP_085127002.1">
    <property type="nucleotide sequence ID" value="NZ_FWZX01000048.1"/>
</dbReference>
<reference evidence="3 4" key="1">
    <citation type="submission" date="2017-04" db="EMBL/GenBank/DDBJ databases">
        <authorList>
            <person name="Afonso C.L."/>
            <person name="Miller P.J."/>
            <person name="Scott M.A."/>
            <person name="Spackman E."/>
            <person name="Goraichik I."/>
            <person name="Dimitrov K.M."/>
            <person name="Suarez D.L."/>
            <person name="Swayne D.E."/>
        </authorList>
    </citation>
    <scope>NUCLEOTIDE SEQUENCE [LARGE SCALE GENOMIC DNA]</scope>
    <source>
        <strain evidence="3 4">USBA 355</strain>
    </source>
</reference>
<dbReference type="Gene3D" id="1.10.1180.10">
    <property type="entry name" value="B transposition protein, C-terminal domain"/>
    <property type="match status" value="1"/>
</dbReference>
<dbReference type="InterPro" id="IPR027417">
    <property type="entry name" value="P-loop_NTPase"/>
</dbReference>
<organism evidence="3 4">
    <name type="scientific">Tistlia consotensis USBA 355</name>
    <dbReference type="NCBI Taxonomy" id="560819"/>
    <lineage>
        <taxon>Bacteria</taxon>
        <taxon>Pseudomonadati</taxon>
        <taxon>Pseudomonadota</taxon>
        <taxon>Alphaproteobacteria</taxon>
        <taxon>Rhodospirillales</taxon>
        <taxon>Rhodovibrionaceae</taxon>
        <taxon>Tistlia</taxon>
    </lineage>
</organism>
<dbReference type="SUPFAM" id="SSF52540">
    <property type="entry name" value="P-loop containing nucleoside triphosphate hydrolases"/>
    <property type="match status" value="1"/>
</dbReference>
<dbReference type="Pfam" id="PF13401">
    <property type="entry name" value="AAA_22"/>
    <property type="match status" value="1"/>
</dbReference>
<dbReference type="GO" id="GO:0003677">
    <property type="term" value="F:DNA binding"/>
    <property type="evidence" value="ECO:0007669"/>
    <property type="project" value="InterPro"/>
</dbReference>
<dbReference type="SUPFAM" id="SSF47681">
    <property type="entry name" value="C-terminal domain of B transposition protein"/>
    <property type="match status" value="1"/>
</dbReference>
<evidence type="ECO:0000313" key="3">
    <source>
        <dbReference type="EMBL" id="SMF82860.1"/>
    </source>
</evidence>
<dbReference type="Gene3D" id="1.10.260.40">
    <property type="entry name" value="lambda repressor-like DNA-binding domains"/>
    <property type="match status" value="1"/>
</dbReference>
<dbReference type="InterPro" id="IPR009084">
    <property type="entry name" value="B_transpositn_C"/>
</dbReference>
<proteinExistence type="predicted"/>
<keyword evidence="4" id="KW-1185">Reference proteome</keyword>